<comment type="caution">
    <text evidence="4">The sequence shown here is derived from an EMBL/GenBank/DDBJ whole genome shotgun (WGS) entry which is preliminary data.</text>
</comment>
<organism evidence="4 5">
    <name type="scientific">Coprinellus micaceus</name>
    <name type="common">Glistening ink-cap mushroom</name>
    <name type="synonym">Coprinus micaceus</name>
    <dbReference type="NCBI Taxonomy" id="71717"/>
    <lineage>
        <taxon>Eukaryota</taxon>
        <taxon>Fungi</taxon>
        <taxon>Dikarya</taxon>
        <taxon>Basidiomycota</taxon>
        <taxon>Agaricomycotina</taxon>
        <taxon>Agaricomycetes</taxon>
        <taxon>Agaricomycetidae</taxon>
        <taxon>Agaricales</taxon>
        <taxon>Agaricineae</taxon>
        <taxon>Psathyrellaceae</taxon>
        <taxon>Coprinellus</taxon>
    </lineage>
</organism>
<dbReference type="InterPro" id="IPR036126">
    <property type="entry name" value="TBCA_sf"/>
</dbReference>
<dbReference type="GO" id="GO:0007023">
    <property type="term" value="P:post-chaperonin tubulin folding pathway"/>
    <property type="evidence" value="ECO:0007669"/>
    <property type="project" value="UniProtKB-UniRule"/>
</dbReference>
<accession>A0A4Y7TWW9</accession>
<dbReference type="EMBL" id="QPFP01000002">
    <property type="protein sequence ID" value="TEB38665.1"/>
    <property type="molecule type" value="Genomic_DNA"/>
</dbReference>
<dbReference type="GO" id="GO:0048487">
    <property type="term" value="F:beta-tubulin binding"/>
    <property type="evidence" value="ECO:0007669"/>
    <property type="project" value="InterPro"/>
</dbReference>
<dbReference type="GO" id="GO:0005829">
    <property type="term" value="C:cytosol"/>
    <property type="evidence" value="ECO:0007669"/>
    <property type="project" value="TreeGrafter"/>
</dbReference>
<gene>
    <name evidence="4" type="ORF">FA13DRAFT_1724588</name>
</gene>
<dbReference type="STRING" id="71717.A0A4Y7TWW9"/>
<dbReference type="GO" id="GO:0005874">
    <property type="term" value="C:microtubule"/>
    <property type="evidence" value="ECO:0007669"/>
    <property type="project" value="UniProtKB-KW"/>
</dbReference>
<dbReference type="PANTHER" id="PTHR21500:SF0">
    <property type="entry name" value="TUBULIN-SPECIFIC CHAPERONE A"/>
    <property type="match status" value="1"/>
</dbReference>
<dbReference type="Pfam" id="PF02970">
    <property type="entry name" value="TBCA"/>
    <property type="match status" value="1"/>
</dbReference>
<comment type="subunit">
    <text evidence="3">Supercomplex made of cofactors A to E. Cofactors A and D function by capturing and stabilizing tubulin in a quasi-native conformation. Cofactor E binds to the cofactor D-tubulin complex; interaction with cofactor C then causes the release of tubulin polypeptides that are committed to the native state.</text>
</comment>
<protein>
    <recommendedName>
        <fullName evidence="3">Tubulin-specific chaperone A</fullName>
    </recommendedName>
</protein>
<dbReference type="Proteomes" id="UP000298030">
    <property type="component" value="Unassembled WGS sequence"/>
</dbReference>
<name>A0A4Y7TWW9_COPMI</name>
<comment type="similarity">
    <text evidence="1 3">Belongs to the TBCA family.</text>
</comment>
<evidence type="ECO:0000313" key="5">
    <source>
        <dbReference type="Proteomes" id="UP000298030"/>
    </source>
</evidence>
<dbReference type="Gene3D" id="1.20.58.90">
    <property type="match status" value="1"/>
</dbReference>
<comment type="subcellular location">
    <subcellularLocation>
        <location evidence="3">Cytoplasm</location>
        <location evidence="3">Cytoskeleton</location>
    </subcellularLocation>
</comment>
<dbReference type="InterPro" id="IPR004226">
    <property type="entry name" value="TBCA"/>
</dbReference>
<keyword evidence="3" id="KW-0493">Microtubule</keyword>
<evidence type="ECO:0000256" key="2">
    <source>
        <dbReference type="ARBA" id="ARBA00023186"/>
    </source>
</evidence>
<keyword evidence="3" id="KW-0206">Cytoskeleton</keyword>
<dbReference type="AlphaFoldDB" id="A0A4Y7TWW9"/>
<proteinExistence type="inferred from homology"/>
<sequence length="110" mass="12756">MDAPAIKRQLKIKTGALQRLIKENGLYAKEIGQLEVRREKFIEEKREEWDIKNVGKLIEESKKMVLDTRTRMTKAHNELQGLVDEVKKEEGFGEDEDFLKAVEVLESANL</sequence>
<keyword evidence="2 3" id="KW-0143">Chaperone</keyword>
<reference evidence="4 5" key="1">
    <citation type="journal article" date="2019" name="Nat. Ecol. Evol.">
        <title>Megaphylogeny resolves global patterns of mushroom evolution.</title>
        <authorList>
            <person name="Varga T."/>
            <person name="Krizsan K."/>
            <person name="Foldi C."/>
            <person name="Dima B."/>
            <person name="Sanchez-Garcia M."/>
            <person name="Sanchez-Ramirez S."/>
            <person name="Szollosi G.J."/>
            <person name="Szarkandi J.G."/>
            <person name="Papp V."/>
            <person name="Albert L."/>
            <person name="Andreopoulos W."/>
            <person name="Angelini C."/>
            <person name="Antonin V."/>
            <person name="Barry K.W."/>
            <person name="Bougher N.L."/>
            <person name="Buchanan P."/>
            <person name="Buyck B."/>
            <person name="Bense V."/>
            <person name="Catcheside P."/>
            <person name="Chovatia M."/>
            <person name="Cooper J."/>
            <person name="Damon W."/>
            <person name="Desjardin D."/>
            <person name="Finy P."/>
            <person name="Geml J."/>
            <person name="Haridas S."/>
            <person name="Hughes K."/>
            <person name="Justo A."/>
            <person name="Karasinski D."/>
            <person name="Kautmanova I."/>
            <person name="Kiss B."/>
            <person name="Kocsube S."/>
            <person name="Kotiranta H."/>
            <person name="LaButti K.M."/>
            <person name="Lechner B.E."/>
            <person name="Liimatainen K."/>
            <person name="Lipzen A."/>
            <person name="Lukacs Z."/>
            <person name="Mihaltcheva S."/>
            <person name="Morgado L.N."/>
            <person name="Niskanen T."/>
            <person name="Noordeloos M.E."/>
            <person name="Ohm R.A."/>
            <person name="Ortiz-Santana B."/>
            <person name="Ovrebo C."/>
            <person name="Racz N."/>
            <person name="Riley R."/>
            <person name="Savchenko A."/>
            <person name="Shiryaev A."/>
            <person name="Soop K."/>
            <person name="Spirin V."/>
            <person name="Szebenyi C."/>
            <person name="Tomsovsky M."/>
            <person name="Tulloss R.E."/>
            <person name="Uehling J."/>
            <person name="Grigoriev I.V."/>
            <person name="Vagvolgyi C."/>
            <person name="Papp T."/>
            <person name="Martin F.M."/>
            <person name="Miettinen O."/>
            <person name="Hibbett D.S."/>
            <person name="Nagy L.G."/>
        </authorList>
    </citation>
    <scope>NUCLEOTIDE SEQUENCE [LARGE SCALE GENOMIC DNA]</scope>
    <source>
        <strain evidence="4 5">FP101781</strain>
    </source>
</reference>
<dbReference type="OrthoDB" id="296187at2759"/>
<dbReference type="SUPFAM" id="SSF46988">
    <property type="entry name" value="Tubulin chaperone cofactor A"/>
    <property type="match status" value="1"/>
</dbReference>
<evidence type="ECO:0000256" key="1">
    <source>
        <dbReference type="ARBA" id="ARBA00006806"/>
    </source>
</evidence>
<dbReference type="GO" id="GO:0007021">
    <property type="term" value="P:tubulin complex assembly"/>
    <property type="evidence" value="ECO:0007669"/>
    <property type="project" value="UniProtKB-UniRule"/>
</dbReference>
<dbReference type="PANTHER" id="PTHR21500">
    <property type="entry name" value="TUBULIN-SPECIFIC CHAPERONE A"/>
    <property type="match status" value="1"/>
</dbReference>
<keyword evidence="5" id="KW-1185">Reference proteome</keyword>
<evidence type="ECO:0000256" key="3">
    <source>
        <dbReference type="RuleBase" id="RU364030"/>
    </source>
</evidence>
<keyword evidence="3" id="KW-0963">Cytoplasm</keyword>
<evidence type="ECO:0000313" key="4">
    <source>
        <dbReference type="EMBL" id="TEB38665.1"/>
    </source>
</evidence>